<evidence type="ECO:0000313" key="2">
    <source>
        <dbReference type="EMBL" id="SDG96482.1"/>
    </source>
</evidence>
<keyword evidence="1" id="KW-0812">Transmembrane</keyword>
<gene>
    <name evidence="2" type="ORF">SAMN05216466_106210</name>
</gene>
<dbReference type="Proteomes" id="UP000199706">
    <property type="component" value="Unassembled WGS sequence"/>
</dbReference>
<evidence type="ECO:0000256" key="1">
    <source>
        <dbReference type="SAM" id="Phobius"/>
    </source>
</evidence>
<accession>A0A1G7YIT1</accession>
<reference evidence="2 3" key="1">
    <citation type="submission" date="2016-10" db="EMBL/GenBank/DDBJ databases">
        <authorList>
            <person name="de Groot N.N."/>
        </authorList>
    </citation>
    <scope>NUCLEOTIDE SEQUENCE [LARGE SCALE GENOMIC DNA]</scope>
    <source>
        <strain evidence="2 3">LMG 2247</strain>
    </source>
</reference>
<dbReference type="OrthoDB" id="9134366at2"/>
<protein>
    <submittedName>
        <fullName evidence="2">Uncharacterized protein</fullName>
    </submittedName>
</protein>
<evidence type="ECO:0000313" key="3">
    <source>
        <dbReference type="Proteomes" id="UP000199706"/>
    </source>
</evidence>
<organism evidence="2 3">
    <name type="scientific">Paraburkholderia phenazinium</name>
    <dbReference type="NCBI Taxonomy" id="60549"/>
    <lineage>
        <taxon>Bacteria</taxon>
        <taxon>Pseudomonadati</taxon>
        <taxon>Pseudomonadota</taxon>
        <taxon>Betaproteobacteria</taxon>
        <taxon>Burkholderiales</taxon>
        <taxon>Burkholderiaceae</taxon>
        <taxon>Paraburkholderia</taxon>
    </lineage>
</organism>
<proteinExistence type="predicted"/>
<feature type="transmembrane region" description="Helical" evidence="1">
    <location>
        <begin position="89"/>
        <end position="119"/>
    </location>
</feature>
<keyword evidence="1" id="KW-1133">Transmembrane helix</keyword>
<dbReference type="AlphaFoldDB" id="A0A1G7YIT1"/>
<sequence>MTRNNANPTITPVRILPNGALSDEISWRSKVFDKIGRVLIGPPEKLGVRSNFYFIQADRAQFFSLETLRENVRDQFVRRELRAMISRRMLLVGAVVVVIGVLCADGDALALAGSVAHFLN</sequence>
<keyword evidence="1" id="KW-0472">Membrane</keyword>
<dbReference type="RefSeq" id="WP_090685489.1">
    <property type="nucleotide sequence ID" value="NZ_FNCJ01000006.1"/>
</dbReference>
<name>A0A1G7YIT1_9BURK</name>
<dbReference type="EMBL" id="FNCJ01000006">
    <property type="protein sequence ID" value="SDG96482.1"/>
    <property type="molecule type" value="Genomic_DNA"/>
</dbReference>